<dbReference type="Proteomes" id="UP001634007">
    <property type="component" value="Unassembled WGS sequence"/>
</dbReference>
<dbReference type="PANTHER" id="PTHR31721">
    <property type="entry name" value="OS06G0710300 PROTEIN"/>
    <property type="match status" value="1"/>
</dbReference>
<comment type="caution">
    <text evidence="3">The sequence shown here is derived from an EMBL/GenBank/DDBJ whole genome shotgun (WGS) entry which is preliminary data.</text>
</comment>
<feature type="transmembrane region" description="Helical" evidence="2">
    <location>
        <begin position="129"/>
        <end position="155"/>
    </location>
</feature>
<feature type="compositionally biased region" description="Low complexity" evidence="1">
    <location>
        <begin position="11"/>
        <end position="20"/>
    </location>
</feature>
<feature type="transmembrane region" description="Helical" evidence="2">
    <location>
        <begin position="269"/>
        <end position="289"/>
    </location>
</feature>
<dbReference type="EMBL" id="JBJKBG010000006">
    <property type="protein sequence ID" value="KAL3734094.1"/>
    <property type="molecule type" value="Genomic_DNA"/>
</dbReference>
<evidence type="ECO:0000313" key="4">
    <source>
        <dbReference type="Proteomes" id="UP001634007"/>
    </source>
</evidence>
<gene>
    <name evidence="3" type="ORF">ACJRO7_023445</name>
</gene>
<feature type="transmembrane region" description="Helical" evidence="2">
    <location>
        <begin position="89"/>
        <end position="108"/>
    </location>
</feature>
<evidence type="ECO:0000313" key="3">
    <source>
        <dbReference type="EMBL" id="KAL3734094.1"/>
    </source>
</evidence>
<reference evidence="3 4" key="1">
    <citation type="submission" date="2024-11" db="EMBL/GenBank/DDBJ databases">
        <title>Chromosome-level genome assembly of Eucalyptus globulus Labill. provides insights into its genome evolution.</title>
        <authorList>
            <person name="Li X."/>
        </authorList>
    </citation>
    <scope>NUCLEOTIDE SEQUENCE [LARGE SCALE GENOMIC DNA]</scope>
    <source>
        <strain evidence="3">CL2024</strain>
        <tissue evidence="3">Fresh tender leaves</tissue>
    </source>
</reference>
<proteinExistence type="predicted"/>
<keyword evidence="2" id="KW-0472">Membrane</keyword>
<accession>A0ABD3K6E3</accession>
<evidence type="ECO:0000256" key="1">
    <source>
        <dbReference type="SAM" id="MobiDB-lite"/>
    </source>
</evidence>
<dbReference type="PANTHER" id="PTHR31721:SF3">
    <property type="entry name" value="EXPRESSED PROTEIN"/>
    <property type="match status" value="1"/>
</dbReference>
<sequence>MATARLLRTPAGPFSSSGSRSFAAAAPARTTVGCLSSAAPSGGAERSGFEREDARKRTPKVVVKAAAVAAESERLMTAEPRMLRVAMDLALFIGNTLRAALVVLRAAVKRRPKRLNVQCLLEKAIVDCRFFTLFAVAGSLLGSVLCFLEGCFIIIESYMEYFQSMSQMSHQGHVVQLLVEGLDMFLVGMAMLTFGVSLHVMFVGSQAKRERGPWLSGSNLFGLYYLTKVPPWAEAQSISQAKSRIGHAMMMILQVGVLDKFKSVPVQTCLDLACFAGAVFLSSACIFLLSRLSLGSSSANGATEKKPL</sequence>
<feature type="region of interest" description="Disordered" evidence="1">
    <location>
        <begin position="1"/>
        <end position="20"/>
    </location>
</feature>
<name>A0ABD3K6E3_EUCGL</name>
<keyword evidence="2" id="KW-0812">Transmembrane</keyword>
<keyword evidence="2" id="KW-1133">Transmembrane helix</keyword>
<organism evidence="3 4">
    <name type="scientific">Eucalyptus globulus</name>
    <name type="common">Tasmanian blue gum</name>
    <dbReference type="NCBI Taxonomy" id="34317"/>
    <lineage>
        <taxon>Eukaryota</taxon>
        <taxon>Viridiplantae</taxon>
        <taxon>Streptophyta</taxon>
        <taxon>Embryophyta</taxon>
        <taxon>Tracheophyta</taxon>
        <taxon>Spermatophyta</taxon>
        <taxon>Magnoliopsida</taxon>
        <taxon>eudicotyledons</taxon>
        <taxon>Gunneridae</taxon>
        <taxon>Pentapetalae</taxon>
        <taxon>rosids</taxon>
        <taxon>malvids</taxon>
        <taxon>Myrtales</taxon>
        <taxon>Myrtaceae</taxon>
        <taxon>Myrtoideae</taxon>
        <taxon>Eucalypteae</taxon>
        <taxon>Eucalyptus</taxon>
    </lineage>
</organism>
<dbReference type="AlphaFoldDB" id="A0ABD3K6E3"/>
<dbReference type="InterPro" id="IPR005134">
    <property type="entry name" value="UPF0114"/>
</dbReference>
<keyword evidence="4" id="KW-1185">Reference proteome</keyword>
<feature type="transmembrane region" description="Helical" evidence="2">
    <location>
        <begin position="184"/>
        <end position="204"/>
    </location>
</feature>
<protein>
    <submittedName>
        <fullName evidence="3">Uncharacterized protein</fullName>
    </submittedName>
</protein>
<evidence type="ECO:0000256" key="2">
    <source>
        <dbReference type="SAM" id="Phobius"/>
    </source>
</evidence>
<dbReference type="Pfam" id="PF03350">
    <property type="entry name" value="UPF0114"/>
    <property type="match status" value="1"/>
</dbReference>